<proteinExistence type="predicted"/>
<sequence length="176" mass="19517">MSETAALSERLTRLEDREAIRDLMQRYARAADAKYAPDLARLDAEAVARAAAEQAACFAEDAEWDVAGFGGPLKGRAAIGAFFETSPWDYTLHHYVCPEIGLDGDTAQVRWRLIELGCPEKTDRVVLLSGVVEQTCRRTTEGWRIASMRFQVLQEVELAETRDAVTCLVPRKGQAA</sequence>
<protein>
    <recommendedName>
        <fullName evidence="1">SnoaL-like domain-containing protein</fullName>
    </recommendedName>
</protein>
<comment type="caution">
    <text evidence="2">The sequence shown here is derived from an EMBL/GenBank/DDBJ whole genome shotgun (WGS) entry which is preliminary data.</text>
</comment>
<dbReference type="Pfam" id="PF13577">
    <property type="entry name" value="SnoaL_4"/>
    <property type="match status" value="1"/>
</dbReference>
<feature type="domain" description="SnoaL-like" evidence="1">
    <location>
        <begin position="13"/>
        <end position="149"/>
    </location>
</feature>
<dbReference type="RefSeq" id="WP_009803914.1">
    <property type="nucleotide sequence ID" value="NZ_AAMO01000008.1"/>
</dbReference>
<dbReference type="AlphaFoldDB" id="A3U0T1"/>
<dbReference type="Proteomes" id="UP000004318">
    <property type="component" value="Unassembled WGS sequence"/>
</dbReference>
<accession>A3U0T1</accession>
<name>A3U0T1_PSEBH</name>
<evidence type="ECO:0000313" key="2">
    <source>
        <dbReference type="EMBL" id="EAQ02372.1"/>
    </source>
</evidence>
<dbReference type="HOGENOM" id="CLU_106738_8_2_5"/>
<dbReference type="STRING" id="252305.OB2597_19856"/>
<organism evidence="2 3">
    <name type="scientific">Pseudooceanicola batsensis (strain ATCC BAA-863 / DSM 15984 / KCTC 12145 / HTCC2597)</name>
    <name type="common">Oceanicola batsensis</name>
    <dbReference type="NCBI Taxonomy" id="252305"/>
    <lineage>
        <taxon>Bacteria</taxon>
        <taxon>Pseudomonadati</taxon>
        <taxon>Pseudomonadota</taxon>
        <taxon>Alphaproteobacteria</taxon>
        <taxon>Rhodobacterales</taxon>
        <taxon>Paracoccaceae</taxon>
        <taxon>Pseudooceanicola</taxon>
    </lineage>
</organism>
<keyword evidence="3" id="KW-1185">Reference proteome</keyword>
<evidence type="ECO:0000313" key="3">
    <source>
        <dbReference type="Proteomes" id="UP000004318"/>
    </source>
</evidence>
<dbReference type="SUPFAM" id="SSF54427">
    <property type="entry name" value="NTF2-like"/>
    <property type="match status" value="1"/>
</dbReference>
<dbReference type="Gene3D" id="3.10.450.50">
    <property type="match status" value="1"/>
</dbReference>
<dbReference type="EMBL" id="AAMO01000008">
    <property type="protein sequence ID" value="EAQ02372.1"/>
    <property type="molecule type" value="Genomic_DNA"/>
</dbReference>
<dbReference type="InterPro" id="IPR032710">
    <property type="entry name" value="NTF2-like_dom_sf"/>
</dbReference>
<dbReference type="InterPro" id="IPR037401">
    <property type="entry name" value="SnoaL-like"/>
</dbReference>
<dbReference type="OrthoDB" id="7851780at2"/>
<evidence type="ECO:0000259" key="1">
    <source>
        <dbReference type="Pfam" id="PF13577"/>
    </source>
</evidence>
<gene>
    <name evidence="2" type="ORF">OB2597_19856</name>
</gene>
<reference evidence="2 3" key="1">
    <citation type="journal article" date="2010" name="J. Bacteriol.">
        <title>Genome sequences of Oceanicola granulosus HTCC2516(T) and Oceanicola batsensis HTCC2597(TDelta).</title>
        <authorList>
            <person name="Thrash J.C."/>
            <person name="Cho J.C."/>
            <person name="Vergin K.L."/>
            <person name="Giovannoni S.J."/>
        </authorList>
    </citation>
    <scope>NUCLEOTIDE SEQUENCE [LARGE SCALE GENOMIC DNA]</scope>
    <source>
        <strain evidence="3">ATCC BAA-863 / DSM 15984 / KCTC 12145 / HTCC2597</strain>
    </source>
</reference>